<reference evidence="3" key="1">
    <citation type="submission" date="2016-03" db="EMBL/GenBank/DDBJ databases">
        <title>Draft genome sequence of Rosellinia necatrix.</title>
        <authorList>
            <person name="Kanematsu S."/>
        </authorList>
    </citation>
    <scope>NUCLEOTIDE SEQUENCE [LARGE SCALE GENOMIC DNA]</scope>
    <source>
        <strain evidence="3">W97</strain>
    </source>
</reference>
<protein>
    <submittedName>
        <fullName evidence="3">Uncharacterized protein</fullName>
    </submittedName>
</protein>
<feature type="region of interest" description="Disordered" evidence="1">
    <location>
        <begin position="1"/>
        <end position="28"/>
    </location>
</feature>
<dbReference type="Proteomes" id="UP000054516">
    <property type="component" value="Unassembled WGS sequence"/>
</dbReference>
<organism evidence="3">
    <name type="scientific">Rosellinia necatrix</name>
    <name type="common">White root-rot fungus</name>
    <dbReference type="NCBI Taxonomy" id="77044"/>
    <lineage>
        <taxon>Eukaryota</taxon>
        <taxon>Fungi</taxon>
        <taxon>Dikarya</taxon>
        <taxon>Ascomycota</taxon>
        <taxon>Pezizomycotina</taxon>
        <taxon>Sordariomycetes</taxon>
        <taxon>Xylariomycetidae</taxon>
        <taxon>Xylariales</taxon>
        <taxon>Xylariaceae</taxon>
        <taxon>Rosellinia</taxon>
    </lineage>
</organism>
<dbReference type="AlphaFoldDB" id="A0A1S8A786"/>
<keyword evidence="2" id="KW-1133">Transmembrane helix</keyword>
<proteinExistence type="predicted"/>
<accession>A0A1S8A786</accession>
<gene>
    <name evidence="3" type="ORF">SAMD00023353_1700160</name>
</gene>
<keyword evidence="2" id="KW-0812">Transmembrane</keyword>
<keyword evidence="4" id="KW-1185">Reference proteome</keyword>
<evidence type="ECO:0000313" key="3">
    <source>
        <dbReference type="EMBL" id="GAW25958.1"/>
    </source>
</evidence>
<dbReference type="EMBL" id="DF977462">
    <property type="protein sequence ID" value="GAW25958.1"/>
    <property type="molecule type" value="Genomic_DNA"/>
</dbReference>
<feature type="transmembrane region" description="Helical" evidence="2">
    <location>
        <begin position="46"/>
        <end position="68"/>
    </location>
</feature>
<evidence type="ECO:0000256" key="2">
    <source>
        <dbReference type="SAM" id="Phobius"/>
    </source>
</evidence>
<name>A0A1S8A786_ROSNE</name>
<sequence>MAAGRDNNGQNATARTRPITRKEHRERKPVELVRAGRRSVDGGTLVWLYVDDANVVVVGVVVVVVVVVHSEEGESQPQKIASIN</sequence>
<evidence type="ECO:0000256" key="1">
    <source>
        <dbReference type="SAM" id="MobiDB-lite"/>
    </source>
</evidence>
<evidence type="ECO:0000313" key="4">
    <source>
        <dbReference type="Proteomes" id="UP000054516"/>
    </source>
</evidence>
<keyword evidence="2" id="KW-0472">Membrane</keyword>